<proteinExistence type="predicted"/>
<feature type="region of interest" description="Disordered" evidence="1">
    <location>
        <begin position="619"/>
        <end position="683"/>
    </location>
</feature>
<sequence>MFRPKFVFTFILLAGLVAQGCTNLMARRAIMDFSASLESQDLEQIRVATSSDFGSKALRQPEAISDLKLLRFPKGEVRVISIEAIDEVTKMATVAIGEEDNAKEVDYKLTLDRETGRWVVDDVILSQDDTTGREIRRSVTDQMDLLLSCRELLKDWESAPRSVKLQHCTEELHEHLAKLPPNWFKRLSEDAVGSGRRSTFRPEARLNGDHAVVVAPHQDGSLFVEYRKELNNWKVQNIAIEPKGKGDTGVRSLMTLAKTLNSSAEFLASFAAGDVDQLAETASPAFYKQSLLNADLDSIRLPVEMMIADEYDAKQHKDRTELLLEANGTTYMLTVRTVDLENEDGSPRAAEPRVDEVTIFEANGSDVKKISAMLLSSSVVDLYVEALRTRNLQQIRSMSSNDFNERVWKLEASKHFKIMPYPHIDAGDPEVLSTVFRGDITEITIAQGETPMTFILRLGEGWMTVDDVIMPAHNRPVSLKANLELMLPIHAFASGVNRGDVDEASKYSDSGLDQMIWRQLNYVPDFSKQMVRPLMSEVMRISPNQSWIVVHTSDGTISSEIKMVRRGERYVVHDVSMINEASPTKQFAFLQTARQMIAAGQLLPKGATKAPVIQASRSVQAESLPTQQQQQVAPYTGIPDSRYEQSQSLMGQEFIQSPEPPVTHQDGNRHSSFEPISPDLYAR</sequence>
<dbReference type="PROSITE" id="PS51257">
    <property type="entry name" value="PROKAR_LIPOPROTEIN"/>
    <property type="match status" value="1"/>
</dbReference>
<dbReference type="AlphaFoldDB" id="A0A517QV19"/>
<name>A0A517QV19_9PLAN</name>
<evidence type="ECO:0000256" key="1">
    <source>
        <dbReference type="SAM" id="MobiDB-lite"/>
    </source>
</evidence>
<dbReference type="KEGG" id="tpol:Mal48_47310"/>
<dbReference type="EMBL" id="CP036267">
    <property type="protein sequence ID" value="QDT35454.1"/>
    <property type="molecule type" value="Genomic_DNA"/>
</dbReference>
<feature type="compositionally biased region" description="Polar residues" evidence="1">
    <location>
        <begin position="619"/>
        <end position="633"/>
    </location>
</feature>
<protein>
    <submittedName>
        <fullName evidence="2">Uncharacterized protein</fullName>
    </submittedName>
</protein>
<dbReference type="Proteomes" id="UP000315724">
    <property type="component" value="Chromosome"/>
</dbReference>
<reference evidence="2 3" key="1">
    <citation type="submission" date="2019-02" db="EMBL/GenBank/DDBJ databases">
        <title>Deep-cultivation of Planctomycetes and their phenomic and genomic characterization uncovers novel biology.</title>
        <authorList>
            <person name="Wiegand S."/>
            <person name="Jogler M."/>
            <person name="Boedeker C."/>
            <person name="Pinto D."/>
            <person name="Vollmers J."/>
            <person name="Rivas-Marin E."/>
            <person name="Kohn T."/>
            <person name="Peeters S.H."/>
            <person name="Heuer A."/>
            <person name="Rast P."/>
            <person name="Oberbeckmann S."/>
            <person name="Bunk B."/>
            <person name="Jeske O."/>
            <person name="Meyerdierks A."/>
            <person name="Storesund J.E."/>
            <person name="Kallscheuer N."/>
            <person name="Luecker S."/>
            <person name="Lage O.M."/>
            <person name="Pohl T."/>
            <person name="Merkel B.J."/>
            <person name="Hornburger P."/>
            <person name="Mueller R.-W."/>
            <person name="Bruemmer F."/>
            <person name="Labrenz M."/>
            <person name="Spormann A.M."/>
            <person name="Op den Camp H."/>
            <person name="Overmann J."/>
            <person name="Amann R."/>
            <person name="Jetten M.S.M."/>
            <person name="Mascher T."/>
            <person name="Medema M.H."/>
            <person name="Devos D.P."/>
            <person name="Kaster A.-K."/>
            <person name="Ovreas L."/>
            <person name="Rohde M."/>
            <person name="Galperin M.Y."/>
            <person name="Jogler C."/>
        </authorList>
    </citation>
    <scope>NUCLEOTIDE SEQUENCE [LARGE SCALE GENOMIC DNA]</scope>
    <source>
        <strain evidence="2 3">Mal48</strain>
    </source>
</reference>
<evidence type="ECO:0000313" key="3">
    <source>
        <dbReference type="Proteomes" id="UP000315724"/>
    </source>
</evidence>
<gene>
    <name evidence="2" type="ORF">Mal48_47310</name>
</gene>
<evidence type="ECO:0000313" key="2">
    <source>
        <dbReference type="EMBL" id="QDT35454.1"/>
    </source>
</evidence>
<organism evidence="2 3">
    <name type="scientific">Thalassoglobus polymorphus</name>
    <dbReference type="NCBI Taxonomy" id="2527994"/>
    <lineage>
        <taxon>Bacteria</taxon>
        <taxon>Pseudomonadati</taxon>
        <taxon>Planctomycetota</taxon>
        <taxon>Planctomycetia</taxon>
        <taxon>Planctomycetales</taxon>
        <taxon>Planctomycetaceae</taxon>
        <taxon>Thalassoglobus</taxon>
    </lineage>
</organism>
<accession>A0A517QV19</accession>
<keyword evidence="3" id="KW-1185">Reference proteome</keyword>